<organism evidence="3 4">
    <name type="scientific">Pantoea latae</name>
    <dbReference type="NCBI Taxonomy" id="1964541"/>
    <lineage>
        <taxon>Bacteria</taxon>
        <taxon>Pseudomonadati</taxon>
        <taxon>Pseudomonadota</taxon>
        <taxon>Gammaproteobacteria</taxon>
        <taxon>Enterobacterales</taxon>
        <taxon>Erwiniaceae</taxon>
        <taxon>Pantoea</taxon>
    </lineage>
</organism>
<dbReference type="PANTHER" id="PTHR48050:SF13">
    <property type="entry name" value="STEROL 3-BETA-GLUCOSYLTRANSFERASE UGT80A2"/>
    <property type="match status" value="1"/>
</dbReference>
<dbReference type="PROSITE" id="PS00375">
    <property type="entry name" value="UDPGT"/>
    <property type="match status" value="1"/>
</dbReference>
<comment type="caution">
    <text evidence="3">The sequence shown here is derived from an EMBL/GenBank/DDBJ whole genome shotgun (WGS) entry which is preliminary data.</text>
</comment>
<evidence type="ECO:0000313" key="3">
    <source>
        <dbReference type="EMBL" id="OQP30621.1"/>
    </source>
</evidence>
<proteinExistence type="inferred from homology"/>
<dbReference type="EMBL" id="MWUE01000033">
    <property type="protein sequence ID" value="OQP30621.1"/>
    <property type="molecule type" value="Genomic_DNA"/>
</dbReference>
<protein>
    <submittedName>
        <fullName evidence="3">Zeaxanthin glucosyltransferase</fullName>
    </submittedName>
</protein>
<dbReference type="Proteomes" id="UP000192769">
    <property type="component" value="Unassembled WGS sequence"/>
</dbReference>
<dbReference type="GO" id="GO:0008194">
    <property type="term" value="F:UDP-glycosyltransferase activity"/>
    <property type="evidence" value="ECO:0007669"/>
    <property type="project" value="InterPro"/>
</dbReference>
<gene>
    <name evidence="3" type="ORF">B2J69_20485</name>
</gene>
<dbReference type="AlphaFoldDB" id="A0A1V9D9R5"/>
<evidence type="ECO:0000256" key="1">
    <source>
        <dbReference type="ARBA" id="ARBA00022679"/>
    </source>
</evidence>
<reference evidence="3 4" key="1">
    <citation type="submission" date="2017-02" db="EMBL/GenBank/DDBJ databases">
        <title>Whole genome shotgun sequence of Pantoea agglomerans strain AS1 isolated from a cycad, Zamia floridana in Central Florida, USA.</title>
        <authorList>
            <person name="Lata P."/>
            <person name="Govindarajan S."/>
            <person name="Qi F."/>
            <person name="Li J.-L."/>
            <person name="Maurya S.K."/>
            <person name="Sahoo M.K."/>
        </authorList>
    </citation>
    <scope>NUCLEOTIDE SEQUENCE [LARGE SCALE GENOMIC DNA]</scope>
    <source>
        <strain evidence="3 4">AS1</strain>
    </source>
</reference>
<sequence>MSHFAVVAPPFYSHVRALQALSQALMARGHHITFIQQQDVAALLSDAAIGFHPVGLLSHPAGSLDHTLQLAAHPGGPGILRLIRDMASSSDMLCRELPEALRSLAVDGLIVDQMAPAAGLVAEALQLPFVSVACALPVNREAHFPLPVMPFAWGTGSAARERYVSSEKIYDWLMRSHDRVLARHAEAFGLSGSRLPHECLSPLAQISQLPHALDFPRRALPAHFHATGPLREAALPCAAPLFGDGAQPRVFASLGTLQGGRYGLFKTLAKACRELDAELLIAHCGGLSDFQTRKLMRAGATRVAAFVDQRAALAQADVAITHGGLNTVLDAVAHATPLLAIPLAFDQPGIAARLAHHGLGIRASRFATSHQIARHLRHLLDEKAIKQRMTALQPRLDACGGVERAADIAERALLTRQPVRAEKLYDLAV</sequence>
<dbReference type="InterPro" id="IPR035595">
    <property type="entry name" value="UDP_glycos_trans_CS"/>
</dbReference>
<evidence type="ECO:0000313" key="4">
    <source>
        <dbReference type="Proteomes" id="UP000192769"/>
    </source>
</evidence>
<dbReference type="RefSeq" id="WP_081141830.1">
    <property type="nucleotide sequence ID" value="NZ_MWUE01000033.1"/>
</dbReference>
<keyword evidence="1 2" id="KW-0808">Transferase</keyword>
<dbReference type="InterPro" id="IPR050426">
    <property type="entry name" value="Glycosyltransferase_28"/>
</dbReference>
<dbReference type="PANTHER" id="PTHR48050">
    <property type="entry name" value="STEROL 3-BETA-GLUCOSYLTRANSFERASE"/>
    <property type="match status" value="1"/>
</dbReference>
<comment type="similarity">
    <text evidence="2">Belongs to the UDP-glycosyltransferase family.</text>
</comment>
<accession>A0A1V9D9R5</accession>
<dbReference type="InterPro" id="IPR002213">
    <property type="entry name" value="UDP_glucos_trans"/>
</dbReference>
<keyword evidence="4" id="KW-1185">Reference proteome</keyword>
<dbReference type="OrthoDB" id="9805366at2"/>
<dbReference type="SUPFAM" id="SSF53756">
    <property type="entry name" value="UDP-Glycosyltransferase/glycogen phosphorylase"/>
    <property type="match status" value="1"/>
</dbReference>
<dbReference type="Gene3D" id="3.40.50.2000">
    <property type="entry name" value="Glycogen Phosphorylase B"/>
    <property type="match status" value="2"/>
</dbReference>
<dbReference type="GO" id="GO:0017000">
    <property type="term" value="P:antibiotic biosynthetic process"/>
    <property type="evidence" value="ECO:0007669"/>
    <property type="project" value="UniProtKB-ARBA"/>
</dbReference>
<dbReference type="Pfam" id="PF00201">
    <property type="entry name" value="UDPGT"/>
    <property type="match status" value="1"/>
</dbReference>
<dbReference type="CDD" id="cd03784">
    <property type="entry name" value="GT1_Gtf-like"/>
    <property type="match status" value="1"/>
</dbReference>
<name>A0A1V9D9R5_9GAMM</name>
<keyword evidence="2" id="KW-0328">Glycosyltransferase</keyword>
<evidence type="ECO:0000256" key="2">
    <source>
        <dbReference type="RuleBase" id="RU003718"/>
    </source>
</evidence>